<evidence type="ECO:0000313" key="3">
    <source>
        <dbReference type="EMBL" id="GAA1715976.1"/>
    </source>
</evidence>
<organism evidence="3 4">
    <name type="scientific">Fodinicola feengrottensis</name>
    <dbReference type="NCBI Taxonomy" id="435914"/>
    <lineage>
        <taxon>Bacteria</taxon>
        <taxon>Bacillati</taxon>
        <taxon>Actinomycetota</taxon>
        <taxon>Actinomycetes</taxon>
        <taxon>Mycobacteriales</taxon>
        <taxon>Fodinicola</taxon>
    </lineage>
</organism>
<feature type="transmembrane region" description="Helical" evidence="1">
    <location>
        <begin position="118"/>
        <end position="135"/>
    </location>
</feature>
<feature type="domain" description="Oxidoreductase molybdopterin-binding" evidence="2">
    <location>
        <begin position="262"/>
        <end position="407"/>
    </location>
</feature>
<dbReference type="PANTHER" id="PTHR19372">
    <property type="entry name" value="SULFITE REDUCTASE"/>
    <property type="match status" value="1"/>
</dbReference>
<reference evidence="3 4" key="1">
    <citation type="journal article" date="2019" name="Int. J. Syst. Evol. Microbiol.">
        <title>The Global Catalogue of Microorganisms (GCM) 10K type strain sequencing project: providing services to taxonomists for standard genome sequencing and annotation.</title>
        <authorList>
            <consortium name="The Broad Institute Genomics Platform"/>
            <consortium name="The Broad Institute Genome Sequencing Center for Infectious Disease"/>
            <person name="Wu L."/>
            <person name="Ma J."/>
        </authorList>
    </citation>
    <scope>NUCLEOTIDE SEQUENCE [LARGE SCALE GENOMIC DNA]</scope>
    <source>
        <strain evidence="3 4">JCM 14718</strain>
    </source>
</reference>
<accession>A0ABN2J214</accession>
<feature type="transmembrane region" description="Helical" evidence="1">
    <location>
        <begin position="30"/>
        <end position="54"/>
    </location>
</feature>
<sequence>MPARMTGMTTDEAVTPPTSKVSHRFSLVDTVLAAAAGLLSAAVALGVGQLVAVLTGPATAPVSAVDQGVVVLTPEWAKEFAIRTFGENDKLALMIGTLLLVALVAMAIGMASGFRRELGIIGIGLFGLIGAFAALRTIPNATFVVVAPSIAGGIAGAFALWWMIRRKKPEPVEMPTERTGLDRRGFLLAAGISLAVGVVGNGVGKFLVDQRYNVATVRAKLRFARPASPAPALPAGVDLKLPGLTPFSTTNSSFYRVDTAVVPPQINPADWQLRIHGMVDREMEISFAELVNRDLIERDITFTCVSNEIGGKLTGQARWLGVPLADLLREAGVRPGADQIFTTSADGWTCGTPTDAVMNTPNAMLAVGMNGEPLPVIHGFPVRMIVPGLYGYVSGTKWIVDMELTTFATGPKPYWVQRKWKTTAPIKTMARIDTPGALVDVPAGQPVAVAGMAWAQTRGIEKVEVRVNNGDWQQTELAAAANNQTWRQWWWKWVPAGTGIQSLAVRATDGTGAVQTDQRADPFPNGASGWHTVAVNVL</sequence>
<dbReference type="Gene3D" id="2.60.40.650">
    <property type="match status" value="1"/>
</dbReference>
<dbReference type="Proteomes" id="UP001500618">
    <property type="component" value="Unassembled WGS sequence"/>
</dbReference>
<evidence type="ECO:0000256" key="1">
    <source>
        <dbReference type="SAM" id="Phobius"/>
    </source>
</evidence>
<dbReference type="EMBL" id="BAAANY010000040">
    <property type="protein sequence ID" value="GAA1715976.1"/>
    <property type="molecule type" value="Genomic_DNA"/>
</dbReference>
<protein>
    <submittedName>
        <fullName evidence="3">Sulfite oxidase</fullName>
    </submittedName>
</protein>
<name>A0ABN2J214_9ACTN</name>
<dbReference type="Pfam" id="PF00174">
    <property type="entry name" value="Oxidored_molyb"/>
    <property type="match status" value="1"/>
</dbReference>
<keyword evidence="1" id="KW-0812">Transmembrane</keyword>
<keyword evidence="4" id="KW-1185">Reference proteome</keyword>
<feature type="transmembrane region" description="Helical" evidence="1">
    <location>
        <begin position="185"/>
        <end position="208"/>
    </location>
</feature>
<dbReference type="SUPFAM" id="SSF56524">
    <property type="entry name" value="Oxidoreductase molybdopterin-binding domain"/>
    <property type="match status" value="1"/>
</dbReference>
<dbReference type="PANTHER" id="PTHR19372:SF7">
    <property type="entry name" value="SULFITE OXIDASE, MITOCHONDRIAL"/>
    <property type="match status" value="1"/>
</dbReference>
<keyword evidence="1" id="KW-0472">Membrane</keyword>
<feature type="transmembrane region" description="Helical" evidence="1">
    <location>
        <begin position="141"/>
        <end position="164"/>
    </location>
</feature>
<dbReference type="InterPro" id="IPR036374">
    <property type="entry name" value="OxRdtase_Mopterin-bd_sf"/>
</dbReference>
<gene>
    <name evidence="3" type="ORF">GCM10009765_75910</name>
</gene>
<keyword evidence="1" id="KW-1133">Transmembrane helix</keyword>
<evidence type="ECO:0000313" key="4">
    <source>
        <dbReference type="Proteomes" id="UP001500618"/>
    </source>
</evidence>
<dbReference type="InterPro" id="IPR000572">
    <property type="entry name" value="OxRdtase_Mopterin-bd_dom"/>
</dbReference>
<feature type="transmembrane region" description="Helical" evidence="1">
    <location>
        <begin position="91"/>
        <end position="111"/>
    </location>
</feature>
<comment type="caution">
    <text evidence="3">The sequence shown here is derived from an EMBL/GenBank/DDBJ whole genome shotgun (WGS) entry which is preliminary data.</text>
</comment>
<dbReference type="InterPro" id="IPR014756">
    <property type="entry name" value="Ig_E-set"/>
</dbReference>
<evidence type="ECO:0000259" key="2">
    <source>
        <dbReference type="Pfam" id="PF00174"/>
    </source>
</evidence>
<dbReference type="SUPFAM" id="SSF81296">
    <property type="entry name" value="E set domains"/>
    <property type="match status" value="1"/>
</dbReference>
<proteinExistence type="predicted"/>
<dbReference type="Gene3D" id="3.90.420.10">
    <property type="entry name" value="Oxidoreductase, molybdopterin-binding domain"/>
    <property type="match status" value="1"/>
</dbReference>